<dbReference type="InterPro" id="IPR008032">
    <property type="entry name" value="DUF749"/>
</dbReference>
<proteinExistence type="predicted"/>
<organism evidence="1 3">
    <name type="scientific">Methanosphaera cuniculi</name>
    <dbReference type="NCBI Taxonomy" id="1077256"/>
    <lineage>
        <taxon>Archaea</taxon>
        <taxon>Methanobacteriati</taxon>
        <taxon>Methanobacteriota</taxon>
        <taxon>Methanomada group</taxon>
        <taxon>Methanobacteria</taxon>
        <taxon>Methanobacteriales</taxon>
        <taxon>Methanobacteriaceae</taxon>
        <taxon>Methanosphaera</taxon>
    </lineage>
</organism>
<dbReference type="RefSeq" id="WP_095609339.1">
    <property type="nucleotide sequence ID" value="NZ_CAUHCB010000016.1"/>
</dbReference>
<keyword evidence="3" id="KW-1185">Reference proteome</keyword>
<dbReference type="Proteomes" id="UP000246004">
    <property type="component" value="Unassembled WGS sequence"/>
</dbReference>
<evidence type="ECO:0000313" key="3">
    <source>
        <dbReference type="Proteomes" id="UP000217528"/>
    </source>
</evidence>
<accession>A0A2A2HBF5</accession>
<reference evidence="1 3" key="2">
    <citation type="journal article" date="2017" name="BMC Genomics">
        <title>Genomic analysis of methanogenic archaea reveals a shift towards energy conservation.</title>
        <authorList>
            <person name="Gilmore S.P."/>
            <person name="Henske J.K."/>
            <person name="Sexton J.A."/>
            <person name="Solomon K.V."/>
            <person name="Seppala S."/>
            <person name="Yoo J.I."/>
            <person name="Huyett L.M."/>
            <person name="Pressman A."/>
            <person name="Cogan J.Z."/>
            <person name="Kivenson V."/>
            <person name="Peng X."/>
            <person name="Tan Y."/>
            <person name="Valentine D.L."/>
            <person name="O'Malley M.A."/>
        </authorList>
    </citation>
    <scope>NUCLEOTIDE SEQUENCE [LARGE SCALE GENOMIC DNA]</scope>
    <source>
        <strain evidence="1 3">1R-7</strain>
    </source>
</reference>
<evidence type="ECO:0000313" key="2">
    <source>
        <dbReference type="EMBL" id="PWL08809.1"/>
    </source>
</evidence>
<dbReference type="AlphaFoldDB" id="A0A2A2HBF5"/>
<comment type="caution">
    <text evidence="1">The sequence shown here is derived from an EMBL/GenBank/DDBJ whole genome shotgun (WGS) entry which is preliminary data.</text>
</comment>
<reference evidence="2 4" key="1">
    <citation type="submission" date="2016-04" db="EMBL/GenBank/DDBJ databases">
        <title>Genome sequence of Methanosphaera cuniculi DSM 4103.</title>
        <authorList>
            <person name="Poehlein A."/>
            <person name="Seedorf H."/>
            <person name="Daniel R."/>
        </authorList>
    </citation>
    <scope>NUCLEOTIDE SEQUENCE [LARGE SCALE GENOMIC DNA]</scope>
    <source>
        <strain evidence="2 4">DSM 4103</strain>
    </source>
</reference>
<gene>
    <name evidence="1" type="ORF">ASJ82_04510</name>
    <name evidence="2" type="ORF">MSCUN_03010</name>
</gene>
<dbReference type="Proteomes" id="UP000217528">
    <property type="component" value="Unassembled WGS sequence"/>
</dbReference>
<dbReference type="Pfam" id="PF05370">
    <property type="entry name" value="DUF749"/>
    <property type="match status" value="1"/>
</dbReference>
<evidence type="ECO:0000313" key="4">
    <source>
        <dbReference type="Proteomes" id="UP000246004"/>
    </source>
</evidence>
<dbReference type="Gene3D" id="3.30.160.120">
    <property type="entry name" value="Hypothetical protein MTH1880"/>
    <property type="match status" value="1"/>
</dbReference>
<dbReference type="SUPFAM" id="SSF75412">
    <property type="entry name" value="Hypothetical protein MTH1880"/>
    <property type="match status" value="1"/>
</dbReference>
<evidence type="ECO:0000313" key="1">
    <source>
        <dbReference type="EMBL" id="PAV06697.1"/>
    </source>
</evidence>
<name>A0A2A2HBF5_9EURY</name>
<dbReference type="InterPro" id="IPR035933">
    <property type="entry name" value="MTH1880"/>
</dbReference>
<dbReference type="EMBL" id="LWMS01000009">
    <property type="protein sequence ID" value="PWL08809.1"/>
    <property type="molecule type" value="Genomic_DNA"/>
</dbReference>
<dbReference type="OrthoDB" id="80045at2157"/>
<dbReference type="EMBL" id="LMVN01000027">
    <property type="protein sequence ID" value="PAV06697.1"/>
    <property type="molecule type" value="Genomic_DNA"/>
</dbReference>
<sequence>MQKFITELVGVFTPRDLPEDYEKFVEYKATIDKKDVKDNTPIAILKIKDTTSYHVLFLDEYESMDEIDKEIEESLDGEIYNYNTRNIIEGHLND</sequence>
<protein>
    <submittedName>
        <fullName evidence="1">Uncharacterized protein</fullName>
    </submittedName>
</protein>